<dbReference type="Proteomes" id="UP000295341">
    <property type="component" value="Unassembled WGS sequence"/>
</dbReference>
<proteinExistence type="predicted"/>
<dbReference type="InterPro" id="IPR051053">
    <property type="entry name" value="ECH/Chromodomain_protein"/>
</dbReference>
<comment type="caution">
    <text evidence="4">The sequence shown here is derived from an EMBL/GenBank/DDBJ whole genome shotgun (WGS) entry which is preliminary data.</text>
</comment>
<dbReference type="PANTHER" id="PTHR43684">
    <property type="match status" value="1"/>
</dbReference>
<keyword evidence="2" id="KW-0576">Peroxisome</keyword>
<keyword evidence="5" id="KW-1185">Reference proteome</keyword>
<accession>A0A4R7PF16</accession>
<dbReference type="GO" id="GO:0004165">
    <property type="term" value="F:delta(3)-delta(2)-enoyl-CoA isomerase activity"/>
    <property type="evidence" value="ECO:0007669"/>
    <property type="project" value="UniProtKB-ARBA"/>
</dbReference>
<sequence length="299" mass="31972">MVSIKDSPPPAAADGCRDYPWAFAKLDAFPPHGVPMSDSPAATPILSTTDGGVLTLRFNRPDKKNAILQSMYSALADSINAAASDPSVRVLVIAGGTDAFSAGNDMVDFMKAAQAGGSGGDSPTIRFMNALAAFPKPVLAAVNGLAIGIGVTLLLHCDLVYAGENARFTMPFVNIGIVPEYASTYLMPRIMGHARAMEMVLFGEPFTAAHARECGMVNEVLPDADVEARVAERAKKLAQQPPNAIRTCKKLMKRWTEKTVTEAIPIESFHFGPMLSKPEAQEAIGAFLQKRKPDFSKFS</sequence>
<dbReference type="InterPro" id="IPR029045">
    <property type="entry name" value="ClpP/crotonase-like_dom_sf"/>
</dbReference>
<name>A0A4R7PF16_9GAMM</name>
<protein>
    <submittedName>
        <fullName evidence="4">Enoyl-CoA hydratase/carnithine racemase</fullName>
    </submittedName>
</protein>
<evidence type="ECO:0000256" key="3">
    <source>
        <dbReference type="ARBA" id="ARBA00023235"/>
    </source>
</evidence>
<dbReference type="EMBL" id="SOBT01000008">
    <property type="protein sequence ID" value="TDU32269.1"/>
    <property type="molecule type" value="Genomic_DNA"/>
</dbReference>
<keyword evidence="3" id="KW-0413">Isomerase</keyword>
<dbReference type="Gene3D" id="3.90.226.10">
    <property type="entry name" value="2-enoyl-CoA Hydratase, Chain A, domain 1"/>
    <property type="match status" value="1"/>
</dbReference>
<dbReference type="Pfam" id="PF00378">
    <property type="entry name" value="ECH_1"/>
    <property type="match status" value="1"/>
</dbReference>
<organism evidence="4 5">
    <name type="scientific">Panacagrimonas perspica</name>
    <dbReference type="NCBI Taxonomy" id="381431"/>
    <lineage>
        <taxon>Bacteria</taxon>
        <taxon>Pseudomonadati</taxon>
        <taxon>Pseudomonadota</taxon>
        <taxon>Gammaproteobacteria</taxon>
        <taxon>Nevskiales</taxon>
        <taxon>Nevskiaceae</taxon>
        <taxon>Panacagrimonas</taxon>
    </lineage>
</organism>
<dbReference type="SUPFAM" id="SSF52096">
    <property type="entry name" value="ClpP/crotonase"/>
    <property type="match status" value="1"/>
</dbReference>
<evidence type="ECO:0000256" key="1">
    <source>
        <dbReference type="ARBA" id="ARBA00004275"/>
    </source>
</evidence>
<evidence type="ECO:0000256" key="2">
    <source>
        <dbReference type="ARBA" id="ARBA00023140"/>
    </source>
</evidence>
<comment type="subcellular location">
    <subcellularLocation>
        <location evidence="1">Peroxisome</location>
    </subcellularLocation>
</comment>
<dbReference type="AlphaFoldDB" id="A0A4R7PF16"/>
<evidence type="ECO:0000313" key="4">
    <source>
        <dbReference type="EMBL" id="TDU32269.1"/>
    </source>
</evidence>
<dbReference type="PANTHER" id="PTHR43684:SF1">
    <property type="entry name" value="ENOYL-COA DELTA ISOMERASE 2"/>
    <property type="match status" value="1"/>
</dbReference>
<evidence type="ECO:0000313" key="5">
    <source>
        <dbReference type="Proteomes" id="UP000295341"/>
    </source>
</evidence>
<gene>
    <name evidence="4" type="ORF">DFR24_1660</name>
</gene>
<reference evidence="4 5" key="1">
    <citation type="submission" date="2019-03" db="EMBL/GenBank/DDBJ databases">
        <title>Genomic Encyclopedia of Type Strains, Phase IV (KMG-IV): sequencing the most valuable type-strain genomes for metagenomic binning, comparative biology and taxonomic classification.</title>
        <authorList>
            <person name="Goeker M."/>
        </authorList>
    </citation>
    <scope>NUCLEOTIDE SEQUENCE [LARGE SCALE GENOMIC DNA]</scope>
    <source>
        <strain evidence="4 5">DSM 26377</strain>
    </source>
</reference>
<dbReference type="CDD" id="cd06558">
    <property type="entry name" value="crotonase-like"/>
    <property type="match status" value="1"/>
</dbReference>
<dbReference type="InterPro" id="IPR001753">
    <property type="entry name" value="Enoyl-CoA_hydra/iso"/>
</dbReference>